<proteinExistence type="inferred from homology"/>
<keyword evidence="4 7" id="KW-0133">Cell shape</keyword>
<dbReference type="InterPro" id="IPR002477">
    <property type="entry name" value="Peptidoglycan-bd-like"/>
</dbReference>
<sequence>MQRESKSPVVRRALVCAAALFVTAAPIPAGAQVTAFKQSVAETLGESDAIAAFYRARKFEPLWTGPDDVHRARREAFLEAIGMAGAHGLPAGRYDASALMAEMRAARNPRDRGALDVKLSRTYAQFARDLQNGALDPSRIDAGLKREILYRDPQELLTRLENEDPRAVFRTLAPQSREYVRLMHEKMKMEKVIARGGYGASVPGGKIEAGESGELVVALRDRLIAMGYLRPTALASYTDEMRQALEAFQADNGLKVDGVFGPSTREALNVSATGRLQQILVAMERERWLNRPEGLGPRHIKVNLTEYTARIYDGETVTFETRAVIGSTDSDRRTPEFSDEMTHMVVNPAWYIPRSIIKNEYLPKLRQNPYALGHLEIIDRSGRVVSRSRGFGSDFPYSMRQPPGPDNALGKVKFMFPNKYAIYLHDTPAKHLFDRDRRAYSHGCIRLGDPFGMAHALLAPQTDDPDGFFQSKLGSRSEARVNLDTPVPVHLIYRTAFTLPKGRVQFREDIYGRDARIWAELERAGVALAAGES</sequence>
<dbReference type="OrthoDB" id="9778545at2"/>
<protein>
    <submittedName>
        <fullName evidence="10">Peptidoglycan-binding protein</fullName>
    </submittedName>
</protein>
<dbReference type="GO" id="GO:0008360">
    <property type="term" value="P:regulation of cell shape"/>
    <property type="evidence" value="ECO:0007669"/>
    <property type="project" value="UniProtKB-UniRule"/>
</dbReference>
<dbReference type="AlphaFoldDB" id="X7EES4"/>
<dbReference type="eggNOG" id="COG2989">
    <property type="taxonomic scope" value="Bacteria"/>
</dbReference>
<evidence type="ECO:0000256" key="7">
    <source>
        <dbReference type="PROSITE-ProRule" id="PRU01373"/>
    </source>
</evidence>
<name>X7EES4_9RHOB</name>
<dbReference type="CDD" id="cd16913">
    <property type="entry name" value="YkuD_like"/>
    <property type="match status" value="1"/>
</dbReference>
<dbReference type="SUPFAM" id="SSF47090">
    <property type="entry name" value="PGBD-like"/>
    <property type="match status" value="1"/>
</dbReference>
<evidence type="ECO:0000256" key="1">
    <source>
        <dbReference type="ARBA" id="ARBA00004752"/>
    </source>
</evidence>
<dbReference type="EMBL" id="JALZ01000011">
    <property type="protein sequence ID" value="ETX14392.1"/>
    <property type="molecule type" value="Genomic_DNA"/>
</dbReference>
<dbReference type="PANTHER" id="PTHR41533:SF2">
    <property type="entry name" value="BLR7131 PROTEIN"/>
    <property type="match status" value="1"/>
</dbReference>
<keyword evidence="8" id="KW-0732">Signal</keyword>
<accession>X7EES4</accession>
<dbReference type="Gene3D" id="2.40.440.10">
    <property type="entry name" value="L,D-transpeptidase catalytic domain-like"/>
    <property type="match status" value="1"/>
</dbReference>
<dbReference type="InterPro" id="IPR038063">
    <property type="entry name" value="Transpep_catalytic_dom"/>
</dbReference>
<feature type="domain" description="L,D-TPase catalytic" evidence="9">
    <location>
        <begin position="298"/>
        <end position="469"/>
    </location>
</feature>
<dbReference type="GO" id="GO:0071555">
    <property type="term" value="P:cell wall organization"/>
    <property type="evidence" value="ECO:0007669"/>
    <property type="project" value="UniProtKB-UniRule"/>
</dbReference>
<dbReference type="InterPro" id="IPR005490">
    <property type="entry name" value="LD_TPept_cat_dom"/>
</dbReference>
<comment type="caution">
    <text evidence="10">The sequence shown here is derived from an EMBL/GenBank/DDBJ whole genome shotgun (WGS) entry which is preliminary data.</text>
</comment>
<dbReference type="GO" id="GO:0016740">
    <property type="term" value="F:transferase activity"/>
    <property type="evidence" value="ECO:0007669"/>
    <property type="project" value="UniProtKB-KW"/>
</dbReference>
<keyword evidence="11" id="KW-1185">Reference proteome</keyword>
<evidence type="ECO:0000256" key="4">
    <source>
        <dbReference type="ARBA" id="ARBA00022960"/>
    </source>
</evidence>
<feature type="active site" description="Proton donor/acceptor" evidence="7">
    <location>
        <position position="425"/>
    </location>
</feature>
<dbReference type="Gene3D" id="1.10.101.10">
    <property type="entry name" value="PGBD-like superfamily/PGBD"/>
    <property type="match status" value="1"/>
</dbReference>
<evidence type="ECO:0000256" key="8">
    <source>
        <dbReference type="SAM" id="SignalP"/>
    </source>
</evidence>
<feature type="chain" id="PRO_5004979698" evidence="8">
    <location>
        <begin position="32"/>
        <end position="533"/>
    </location>
</feature>
<dbReference type="GO" id="GO:0004180">
    <property type="term" value="F:carboxypeptidase activity"/>
    <property type="evidence" value="ECO:0007669"/>
    <property type="project" value="UniProtKB-ARBA"/>
</dbReference>
<dbReference type="Proteomes" id="UP000022447">
    <property type="component" value="Unassembled WGS sequence"/>
</dbReference>
<dbReference type="InterPro" id="IPR052905">
    <property type="entry name" value="LD-transpeptidase_YkuD-like"/>
</dbReference>
<evidence type="ECO:0000256" key="5">
    <source>
        <dbReference type="ARBA" id="ARBA00022984"/>
    </source>
</evidence>
<dbReference type="STRING" id="1449350.OCH239_03620"/>
<keyword evidence="5 7" id="KW-0573">Peptidoglycan synthesis</keyword>
<comment type="similarity">
    <text evidence="2">Belongs to the YkuD family.</text>
</comment>
<dbReference type="Pfam" id="PF03734">
    <property type="entry name" value="YkuD"/>
    <property type="match status" value="1"/>
</dbReference>
<dbReference type="InterPro" id="IPR036366">
    <property type="entry name" value="PGBDSf"/>
</dbReference>
<dbReference type="GO" id="GO:0009252">
    <property type="term" value="P:peptidoglycan biosynthetic process"/>
    <property type="evidence" value="ECO:0007669"/>
    <property type="project" value="UniProtKB-UniPathway"/>
</dbReference>
<dbReference type="InterPro" id="IPR036365">
    <property type="entry name" value="PGBD-like_sf"/>
</dbReference>
<keyword evidence="6 7" id="KW-0961">Cell wall biogenesis/degradation</keyword>
<feature type="signal peptide" evidence="8">
    <location>
        <begin position="1"/>
        <end position="31"/>
    </location>
</feature>
<feature type="active site" description="Nucleophile" evidence="7">
    <location>
        <position position="444"/>
    </location>
</feature>
<dbReference type="Pfam" id="PF01471">
    <property type="entry name" value="PG_binding_1"/>
    <property type="match status" value="1"/>
</dbReference>
<keyword evidence="3" id="KW-0808">Transferase</keyword>
<dbReference type="PATRIC" id="fig|1449350.3.peg.2466"/>
<evidence type="ECO:0000259" key="9">
    <source>
        <dbReference type="PROSITE" id="PS52029"/>
    </source>
</evidence>
<evidence type="ECO:0000313" key="10">
    <source>
        <dbReference type="EMBL" id="ETX14392.1"/>
    </source>
</evidence>
<evidence type="ECO:0000256" key="6">
    <source>
        <dbReference type="ARBA" id="ARBA00023316"/>
    </source>
</evidence>
<dbReference type="RefSeq" id="WP_051489435.1">
    <property type="nucleotide sequence ID" value="NZ_JALZ01000011.1"/>
</dbReference>
<dbReference type="Pfam" id="PF20142">
    <property type="entry name" value="Scaffold"/>
    <property type="match status" value="1"/>
</dbReference>
<dbReference type="UniPathway" id="UPA00219"/>
<organism evidence="10 11">
    <name type="scientific">Roseivivax halodurans JCM 10272</name>
    <dbReference type="NCBI Taxonomy" id="1449350"/>
    <lineage>
        <taxon>Bacteria</taxon>
        <taxon>Pseudomonadati</taxon>
        <taxon>Pseudomonadota</taxon>
        <taxon>Alphaproteobacteria</taxon>
        <taxon>Rhodobacterales</taxon>
        <taxon>Roseobacteraceae</taxon>
        <taxon>Roseivivax</taxon>
    </lineage>
</organism>
<evidence type="ECO:0000256" key="3">
    <source>
        <dbReference type="ARBA" id="ARBA00022679"/>
    </source>
</evidence>
<dbReference type="SUPFAM" id="SSF141523">
    <property type="entry name" value="L,D-transpeptidase catalytic domain-like"/>
    <property type="match status" value="1"/>
</dbReference>
<evidence type="ECO:0000256" key="2">
    <source>
        <dbReference type="ARBA" id="ARBA00005992"/>
    </source>
</evidence>
<evidence type="ECO:0000313" key="11">
    <source>
        <dbReference type="Proteomes" id="UP000022447"/>
    </source>
</evidence>
<reference evidence="10 11" key="1">
    <citation type="submission" date="2014-01" db="EMBL/GenBank/DDBJ databases">
        <title>Roseivivax halodurans JCM 10272 Genome Sequencing.</title>
        <authorList>
            <person name="Lai Q."/>
            <person name="Li G."/>
            <person name="Shao Z."/>
        </authorList>
    </citation>
    <scope>NUCLEOTIDE SEQUENCE [LARGE SCALE GENOMIC DNA]</scope>
    <source>
        <strain evidence="10 11">JCM 10272</strain>
    </source>
</reference>
<dbReference type="InterPro" id="IPR045380">
    <property type="entry name" value="LD_TPept_scaffold_dom"/>
</dbReference>
<dbReference type="PROSITE" id="PS52029">
    <property type="entry name" value="LD_TPASE"/>
    <property type="match status" value="1"/>
</dbReference>
<dbReference type="PANTHER" id="PTHR41533">
    <property type="entry name" value="L,D-TRANSPEPTIDASE HI_1667-RELATED"/>
    <property type="match status" value="1"/>
</dbReference>
<gene>
    <name evidence="10" type="ORF">OCH239_03620</name>
</gene>
<comment type="pathway">
    <text evidence="1 7">Cell wall biogenesis; peptidoglycan biosynthesis.</text>
</comment>